<reference evidence="2" key="1">
    <citation type="journal article" date="2023" name="G3 (Bethesda)">
        <title>A reference genome for the long-term kleptoplast-retaining sea slug Elysia crispata morphotype clarki.</title>
        <authorList>
            <person name="Eastman K.E."/>
            <person name="Pendleton A.L."/>
            <person name="Shaikh M.A."/>
            <person name="Suttiyut T."/>
            <person name="Ogas R."/>
            <person name="Tomko P."/>
            <person name="Gavelis G."/>
            <person name="Widhalm J.R."/>
            <person name="Wisecaver J.H."/>
        </authorList>
    </citation>
    <scope>NUCLEOTIDE SEQUENCE</scope>
    <source>
        <strain evidence="2">ECLA1</strain>
    </source>
</reference>
<feature type="compositionally biased region" description="Polar residues" evidence="1">
    <location>
        <begin position="97"/>
        <end position="107"/>
    </location>
</feature>
<comment type="caution">
    <text evidence="2">The sequence shown here is derived from an EMBL/GenBank/DDBJ whole genome shotgun (WGS) entry which is preliminary data.</text>
</comment>
<evidence type="ECO:0000313" key="2">
    <source>
        <dbReference type="EMBL" id="KAK3784717.1"/>
    </source>
</evidence>
<dbReference type="EMBL" id="JAWDGP010002216">
    <property type="protein sequence ID" value="KAK3784717.1"/>
    <property type="molecule type" value="Genomic_DNA"/>
</dbReference>
<evidence type="ECO:0000313" key="3">
    <source>
        <dbReference type="Proteomes" id="UP001283361"/>
    </source>
</evidence>
<evidence type="ECO:0000256" key="1">
    <source>
        <dbReference type="SAM" id="MobiDB-lite"/>
    </source>
</evidence>
<keyword evidence="3" id="KW-1185">Reference proteome</keyword>
<feature type="compositionally biased region" description="Polar residues" evidence="1">
    <location>
        <begin position="74"/>
        <end position="89"/>
    </location>
</feature>
<feature type="region of interest" description="Disordered" evidence="1">
    <location>
        <begin position="42"/>
        <end position="107"/>
    </location>
</feature>
<dbReference type="AlphaFoldDB" id="A0AAE1ABV6"/>
<protein>
    <submittedName>
        <fullName evidence="2">Uncharacterized protein</fullName>
    </submittedName>
</protein>
<proteinExistence type="predicted"/>
<sequence>MKRQALSCFSCPVNSNLEAVRSRQPSALEARDYQRGELTLNWPSRGARRAESGGSTSLILPPRSGSQLPPGAEDTQQGAGTWEQRTQMGGQPDVVTHSLQETDSSGT</sequence>
<name>A0AAE1ABV6_9GAST</name>
<accession>A0AAE1ABV6</accession>
<organism evidence="2 3">
    <name type="scientific">Elysia crispata</name>
    <name type="common">lettuce slug</name>
    <dbReference type="NCBI Taxonomy" id="231223"/>
    <lineage>
        <taxon>Eukaryota</taxon>
        <taxon>Metazoa</taxon>
        <taxon>Spiralia</taxon>
        <taxon>Lophotrochozoa</taxon>
        <taxon>Mollusca</taxon>
        <taxon>Gastropoda</taxon>
        <taxon>Heterobranchia</taxon>
        <taxon>Euthyneura</taxon>
        <taxon>Panpulmonata</taxon>
        <taxon>Sacoglossa</taxon>
        <taxon>Placobranchoidea</taxon>
        <taxon>Plakobranchidae</taxon>
        <taxon>Elysia</taxon>
    </lineage>
</organism>
<dbReference type="Proteomes" id="UP001283361">
    <property type="component" value="Unassembled WGS sequence"/>
</dbReference>
<gene>
    <name evidence="2" type="ORF">RRG08_032170</name>
</gene>